<keyword evidence="1" id="KW-0175">Coiled coil</keyword>
<accession>A0ABQ1U210</accession>
<name>A0ABQ1U210_9BACT</name>
<protein>
    <submittedName>
        <fullName evidence="2">Uncharacterized protein</fullName>
    </submittedName>
</protein>
<evidence type="ECO:0000313" key="2">
    <source>
        <dbReference type="EMBL" id="GGF08742.1"/>
    </source>
</evidence>
<evidence type="ECO:0000256" key="1">
    <source>
        <dbReference type="SAM" id="Coils"/>
    </source>
</evidence>
<dbReference type="EMBL" id="BMHT01000003">
    <property type="protein sequence ID" value="GGF08742.1"/>
    <property type="molecule type" value="Genomic_DNA"/>
</dbReference>
<sequence length="59" mass="6704">MSLLDTFTNLSSGDQIREAEELLKKLEETELTSEQLALVVRLHEILRQLDSNNSTGLFI</sequence>
<keyword evidence="3" id="KW-1185">Reference proteome</keyword>
<reference evidence="3" key="1">
    <citation type="journal article" date="2019" name="Int. J. Syst. Evol. Microbiol.">
        <title>The Global Catalogue of Microorganisms (GCM) 10K type strain sequencing project: providing services to taxonomists for standard genome sequencing and annotation.</title>
        <authorList>
            <consortium name="The Broad Institute Genomics Platform"/>
            <consortium name="The Broad Institute Genome Sequencing Center for Infectious Disease"/>
            <person name="Wu L."/>
            <person name="Ma J."/>
        </authorList>
    </citation>
    <scope>NUCLEOTIDE SEQUENCE [LARGE SCALE GENOMIC DNA]</scope>
    <source>
        <strain evidence="3">CGMCC 1.15197</strain>
    </source>
</reference>
<dbReference type="RefSeq" id="WP_188813643.1">
    <property type="nucleotide sequence ID" value="NZ_BMHT01000003.1"/>
</dbReference>
<gene>
    <name evidence="2" type="ORF">GCM10011383_19880</name>
</gene>
<feature type="coiled-coil region" evidence="1">
    <location>
        <begin position="9"/>
        <end position="39"/>
    </location>
</feature>
<dbReference type="Proteomes" id="UP000632273">
    <property type="component" value="Unassembled WGS sequence"/>
</dbReference>
<comment type="caution">
    <text evidence="2">The sequence shown here is derived from an EMBL/GenBank/DDBJ whole genome shotgun (WGS) entry which is preliminary data.</text>
</comment>
<evidence type="ECO:0000313" key="3">
    <source>
        <dbReference type="Proteomes" id="UP000632273"/>
    </source>
</evidence>
<organism evidence="2 3">
    <name type="scientific">Hymenobacter cavernae</name>
    <dbReference type="NCBI Taxonomy" id="2044852"/>
    <lineage>
        <taxon>Bacteria</taxon>
        <taxon>Pseudomonadati</taxon>
        <taxon>Bacteroidota</taxon>
        <taxon>Cytophagia</taxon>
        <taxon>Cytophagales</taxon>
        <taxon>Hymenobacteraceae</taxon>
        <taxon>Hymenobacter</taxon>
    </lineage>
</organism>
<proteinExistence type="predicted"/>